<dbReference type="SMART" id="SM00220">
    <property type="entry name" value="S_TKc"/>
    <property type="match status" value="1"/>
</dbReference>
<dbReference type="InterPro" id="IPR008271">
    <property type="entry name" value="Ser/Thr_kinase_AS"/>
</dbReference>
<keyword evidence="4" id="KW-0812">Transmembrane</keyword>
<sequence length="882" mass="99123">SIGIKIGLIQREEQATPICRNISSIGSFGVHKNIFSLKGEKCGASLSQVEMSPVYVIILFCSVTVAAGNANGRHDDDCPDSFDCGSMGTIFFPFTTIQHHKCGVLAIDGCDDANQTALKSVQFGSRGKLFQVTQINSHQFWRSSISIIDPDFSNLLQNASCYAFSYNITVPPSSPFGYFNVQNNITTFKCSSQHKLNHTNEFINYTGCPFFDFYFAPPSSDHQSLLSLTSSCSIVQLPVRHDSQFFKDPFAFLTAQITFEFQFSNDCHQCNTEKRGHCRLDSEGNFYCATRKTRVSTRKLAFMLGNIQICVSKFMAVYFKILSCQRLKKKLNLSQITTFEGTGVGPWVIFGLFLTVRHCKRKYGQSSNTFADPYLNPDTESERMFFGVPVFSYKELQEATNNFDSTRKLGEGGFGSVYYGTLRDGREVAIKHLFEHNYRRVEQFMNEIEILTRLRHRNLVSLYGCTSRHGHELLLVYEYIPNGTVASHLHGDLSRVGLLTLPIRMQIAIETATALAYLHASNIVHRDVKTNNILLDINFSVKVADFGLSRLLPNDASHVSTAPQGSPGYLDPEYFQHYRLTKKSDLYSFGVVLMELISSMPAVDASRERDEVNLANLAMKKIQKEKLSELVDPSFGFESDQQVKTMLTSVAELAFRCVQGNNELRPSMDEVLEALKKIASGKYEPDHLENGDNGHVISSTSTKQVHPSPPPSLELGQVAKSLTENWERESNTPNVSEEITERGGRAITGEMAALQRLKLLATPCGVGQSPTQSPRTSPLVQFRRPKTSLRTLLSLNRSPRRQEHVVEKDPMRRHSLKDLFVSSPPREEHVHDHETTPMLGSVAVSHSWSNQPCSTNPPWTGFRCRSLLKRKHWRPLLLTIPE</sequence>
<dbReference type="GO" id="GO:0005886">
    <property type="term" value="C:plasma membrane"/>
    <property type="evidence" value="ECO:0007669"/>
    <property type="project" value="UniProtKB-ARBA"/>
</dbReference>
<dbReference type="GO" id="GO:0004674">
    <property type="term" value="F:protein serine/threonine kinase activity"/>
    <property type="evidence" value="ECO:0007669"/>
    <property type="project" value="UniProtKB-KW"/>
</dbReference>
<dbReference type="Proteomes" id="UP000257109">
    <property type="component" value="Unassembled WGS sequence"/>
</dbReference>
<dbReference type="Pfam" id="PF07714">
    <property type="entry name" value="PK_Tyr_Ser-Thr"/>
    <property type="match status" value="1"/>
</dbReference>
<dbReference type="InterPro" id="IPR001245">
    <property type="entry name" value="Ser-Thr/Tyr_kinase_cat_dom"/>
</dbReference>
<keyword evidence="2" id="KW-0723">Serine/threonine-protein kinase</keyword>
<dbReference type="Gene3D" id="3.30.200.20">
    <property type="entry name" value="Phosphorylase Kinase, domain 1"/>
    <property type="match status" value="1"/>
</dbReference>
<keyword evidence="10" id="KW-0472">Membrane</keyword>
<proteinExistence type="predicted"/>
<dbReference type="InterPro" id="IPR011009">
    <property type="entry name" value="Kinase-like_dom_sf"/>
</dbReference>
<keyword evidence="7" id="KW-0418">Kinase</keyword>
<keyword evidence="8 12" id="KW-0067">ATP-binding</keyword>
<dbReference type="PROSITE" id="PS50011">
    <property type="entry name" value="PROTEIN_KINASE_DOM"/>
    <property type="match status" value="1"/>
</dbReference>
<dbReference type="FunFam" id="3.30.200.20:FF:000039">
    <property type="entry name" value="receptor-like protein kinase FERONIA"/>
    <property type="match status" value="1"/>
</dbReference>
<reference evidence="14" key="1">
    <citation type="submission" date="2018-05" db="EMBL/GenBank/DDBJ databases">
        <title>Draft genome of Mucuna pruriens seed.</title>
        <authorList>
            <person name="Nnadi N.E."/>
            <person name="Vos R."/>
            <person name="Hasami M.H."/>
            <person name="Devisetty U.K."/>
            <person name="Aguiy J.C."/>
        </authorList>
    </citation>
    <scope>NUCLEOTIDE SEQUENCE [LARGE SCALE GENOMIC DNA]</scope>
    <source>
        <strain evidence="14">JCA_2017</strain>
    </source>
</reference>
<dbReference type="PROSITE" id="PS00108">
    <property type="entry name" value="PROTEIN_KINASE_ST"/>
    <property type="match status" value="1"/>
</dbReference>
<evidence type="ECO:0000313" key="15">
    <source>
        <dbReference type="Proteomes" id="UP000257109"/>
    </source>
</evidence>
<dbReference type="Gene3D" id="1.10.510.10">
    <property type="entry name" value="Transferase(Phosphotransferase) domain 1"/>
    <property type="match status" value="1"/>
</dbReference>
<evidence type="ECO:0000256" key="3">
    <source>
        <dbReference type="ARBA" id="ARBA00022679"/>
    </source>
</evidence>
<keyword evidence="15" id="KW-1185">Reference proteome</keyword>
<evidence type="ECO:0000256" key="4">
    <source>
        <dbReference type="ARBA" id="ARBA00022692"/>
    </source>
</evidence>
<evidence type="ECO:0000256" key="11">
    <source>
        <dbReference type="ARBA" id="ARBA00023180"/>
    </source>
</evidence>
<feature type="non-terminal residue" evidence="14">
    <location>
        <position position="1"/>
    </location>
</feature>
<evidence type="ECO:0000256" key="7">
    <source>
        <dbReference type="ARBA" id="ARBA00022777"/>
    </source>
</evidence>
<dbReference type="STRING" id="157652.A0A371IDW7"/>
<evidence type="ECO:0000256" key="2">
    <source>
        <dbReference type="ARBA" id="ARBA00022527"/>
    </source>
</evidence>
<dbReference type="PANTHER" id="PTHR46008">
    <property type="entry name" value="LEAF RUST 10 DISEASE-RESISTANCE LOCUS RECEPTOR-LIKE PROTEIN KINASE-LIKE 1.4"/>
    <property type="match status" value="1"/>
</dbReference>
<feature type="domain" description="Protein kinase" evidence="13">
    <location>
        <begin position="403"/>
        <end position="678"/>
    </location>
</feature>
<dbReference type="InterPro" id="IPR000719">
    <property type="entry name" value="Prot_kinase_dom"/>
</dbReference>
<dbReference type="CDD" id="cd14066">
    <property type="entry name" value="STKc_IRAK"/>
    <property type="match status" value="1"/>
</dbReference>
<accession>A0A371IDW7</accession>
<evidence type="ECO:0000256" key="12">
    <source>
        <dbReference type="PROSITE-ProRule" id="PRU10141"/>
    </source>
</evidence>
<name>A0A371IDW7_MUCPR</name>
<keyword evidence="11" id="KW-0325">Glycoprotein</keyword>
<dbReference type="AlphaFoldDB" id="A0A371IDW7"/>
<evidence type="ECO:0000259" key="13">
    <source>
        <dbReference type="PROSITE" id="PS50011"/>
    </source>
</evidence>
<keyword evidence="6 12" id="KW-0547">Nucleotide-binding</keyword>
<dbReference type="InterPro" id="IPR017441">
    <property type="entry name" value="Protein_kinase_ATP_BS"/>
</dbReference>
<dbReference type="SUPFAM" id="SSF56112">
    <property type="entry name" value="Protein kinase-like (PK-like)"/>
    <property type="match status" value="1"/>
</dbReference>
<evidence type="ECO:0000256" key="6">
    <source>
        <dbReference type="ARBA" id="ARBA00022741"/>
    </source>
</evidence>
<comment type="subcellular location">
    <subcellularLocation>
        <location evidence="1">Membrane</location>
        <topology evidence="1">Single-pass membrane protein</topology>
    </subcellularLocation>
</comment>
<feature type="binding site" evidence="12">
    <location>
        <position position="431"/>
    </location>
    <ligand>
        <name>ATP</name>
        <dbReference type="ChEBI" id="CHEBI:30616"/>
    </ligand>
</feature>
<keyword evidence="5" id="KW-0732">Signal</keyword>
<protein>
    <submittedName>
        <fullName evidence="14">LEAF RUST 10 DISEASE-RESISTANCE LOCUS RECEPTOR-LIKE PROTEIN KINASE-like 1.1</fullName>
    </submittedName>
</protein>
<dbReference type="GO" id="GO:0005524">
    <property type="term" value="F:ATP binding"/>
    <property type="evidence" value="ECO:0007669"/>
    <property type="project" value="UniProtKB-UniRule"/>
</dbReference>
<organism evidence="14 15">
    <name type="scientific">Mucuna pruriens</name>
    <name type="common">Velvet bean</name>
    <name type="synonym">Dolichos pruriens</name>
    <dbReference type="NCBI Taxonomy" id="157652"/>
    <lineage>
        <taxon>Eukaryota</taxon>
        <taxon>Viridiplantae</taxon>
        <taxon>Streptophyta</taxon>
        <taxon>Embryophyta</taxon>
        <taxon>Tracheophyta</taxon>
        <taxon>Spermatophyta</taxon>
        <taxon>Magnoliopsida</taxon>
        <taxon>eudicotyledons</taxon>
        <taxon>Gunneridae</taxon>
        <taxon>Pentapetalae</taxon>
        <taxon>rosids</taxon>
        <taxon>fabids</taxon>
        <taxon>Fabales</taxon>
        <taxon>Fabaceae</taxon>
        <taxon>Papilionoideae</taxon>
        <taxon>50 kb inversion clade</taxon>
        <taxon>NPAAA clade</taxon>
        <taxon>indigoferoid/millettioid clade</taxon>
        <taxon>Phaseoleae</taxon>
        <taxon>Mucuna</taxon>
    </lineage>
</organism>
<dbReference type="FunFam" id="1.10.510.10:FF:000161">
    <property type="entry name" value="Wall-associated receptor kinase-like 20"/>
    <property type="match status" value="1"/>
</dbReference>
<dbReference type="EMBL" id="QJKJ01000306">
    <property type="protein sequence ID" value="RDY13251.1"/>
    <property type="molecule type" value="Genomic_DNA"/>
</dbReference>
<evidence type="ECO:0000256" key="5">
    <source>
        <dbReference type="ARBA" id="ARBA00022729"/>
    </source>
</evidence>
<dbReference type="PROSITE" id="PS00107">
    <property type="entry name" value="PROTEIN_KINASE_ATP"/>
    <property type="match status" value="1"/>
</dbReference>
<evidence type="ECO:0000256" key="1">
    <source>
        <dbReference type="ARBA" id="ARBA00004167"/>
    </source>
</evidence>
<gene>
    <name evidence="14" type="primary">LRK10L-1.1</name>
    <name evidence="14" type="ORF">CR513_01859</name>
</gene>
<keyword evidence="3" id="KW-0808">Transferase</keyword>
<comment type="caution">
    <text evidence="14">The sequence shown here is derived from an EMBL/GenBank/DDBJ whole genome shotgun (WGS) entry which is preliminary data.</text>
</comment>
<evidence type="ECO:0000256" key="8">
    <source>
        <dbReference type="ARBA" id="ARBA00022840"/>
    </source>
</evidence>
<keyword evidence="9" id="KW-1133">Transmembrane helix</keyword>
<evidence type="ECO:0000313" key="14">
    <source>
        <dbReference type="EMBL" id="RDY13251.1"/>
    </source>
</evidence>
<dbReference type="PANTHER" id="PTHR46008:SF2">
    <property type="entry name" value="LEAF RUST 10 DISEASE-RESISTANCE LOCUS RECEPTOR-LIKE PROTEIN KINASE-LIKE 1.4"/>
    <property type="match status" value="1"/>
</dbReference>
<evidence type="ECO:0000256" key="10">
    <source>
        <dbReference type="ARBA" id="ARBA00023136"/>
    </source>
</evidence>
<evidence type="ECO:0000256" key="9">
    <source>
        <dbReference type="ARBA" id="ARBA00022989"/>
    </source>
</evidence>
<dbReference type="OrthoDB" id="4062651at2759"/>